<dbReference type="NCBIfam" id="TIGR03349">
    <property type="entry name" value="IV_VI_DotU"/>
    <property type="match status" value="1"/>
</dbReference>
<protein>
    <recommendedName>
        <fullName evidence="1">Type IV / VI secretion system DotU domain-containing protein</fullName>
    </recommendedName>
</protein>
<dbReference type="RefSeq" id="WP_175050647.1">
    <property type="nucleotide sequence ID" value="NZ_CADIKC010000002.1"/>
</dbReference>
<reference evidence="2 3" key="1">
    <citation type="submission" date="2020-04" db="EMBL/GenBank/DDBJ databases">
        <authorList>
            <person name="De Canck E."/>
        </authorList>
    </citation>
    <scope>NUCLEOTIDE SEQUENCE [LARGE SCALE GENOMIC DNA]</scope>
    <source>
        <strain evidence="2 3">LMG 24238</strain>
    </source>
</reference>
<evidence type="ECO:0000313" key="3">
    <source>
        <dbReference type="Proteomes" id="UP000494255"/>
    </source>
</evidence>
<organism evidence="2 3">
    <name type="scientific">Paraburkholderia sediminicola</name>
    <dbReference type="NCBI Taxonomy" id="458836"/>
    <lineage>
        <taxon>Bacteria</taxon>
        <taxon>Pseudomonadati</taxon>
        <taxon>Pseudomonadota</taxon>
        <taxon>Betaproteobacteria</taxon>
        <taxon>Burkholderiales</taxon>
        <taxon>Burkholderiaceae</taxon>
        <taxon>Paraburkholderia</taxon>
    </lineage>
</organism>
<feature type="domain" description="Type IV / VI secretion system DotU" evidence="1">
    <location>
        <begin position="17"/>
        <end position="206"/>
    </location>
</feature>
<dbReference type="GeneID" id="97041065"/>
<name>A0A6J5ARG1_9BURK</name>
<dbReference type="AlphaFoldDB" id="A0A6J5ARG1"/>
<sequence length="223" mass="24206">MTFPASTARAATLLPIALRDTALTVTNLATQGAPSMPGAFDAFRQKCKEQIDRLRTELASAGHPADVIEDATYAQCALLDEAALSNLKEGDRDAWEREPLQVSEFQSHNAGDELIARIERRLAQPKPVLPLLAIFIAVLDLGFEGKFALNGSDARAALMRALDERLERHRDTSGPVIVNEGITRRWSGRLSPSAWVVVACIAAGVVYFSVDQWLTASIAQIAP</sequence>
<proteinExistence type="predicted"/>
<dbReference type="Pfam" id="PF09850">
    <property type="entry name" value="DotU"/>
    <property type="match status" value="1"/>
</dbReference>
<dbReference type="InterPro" id="IPR017732">
    <property type="entry name" value="T4/T6SS_DotU"/>
</dbReference>
<dbReference type="PANTHER" id="PTHR38033">
    <property type="entry name" value="MEMBRANE PROTEIN-RELATED"/>
    <property type="match status" value="1"/>
</dbReference>
<dbReference type="Gene3D" id="1.25.40.590">
    <property type="entry name" value="Type IV / VI secretion system, DotU"/>
    <property type="match status" value="1"/>
</dbReference>
<dbReference type="EMBL" id="CADIKC010000002">
    <property type="protein sequence ID" value="CAB3677368.1"/>
    <property type="molecule type" value="Genomic_DNA"/>
</dbReference>
<accession>A0A6J5ARG1</accession>
<gene>
    <name evidence="2" type="ORF">LMG24238_02434</name>
</gene>
<dbReference type="PANTHER" id="PTHR38033:SF1">
    <property type="entry name" value="DOTU FAMILY TYPE IV_VI SECRETION SYSTEM PROTEIN"/>
    <property type="match status" value="1"/>
</dbReference>
<evidence type="ECO:0000259" key="1">
    <source>
        <dbReference type="Pfam" id="PF09850"/>
    </source>
</evidence>
<dbReference type="Proteomes" id="UP000494255">
    <property type="component" value="Unassembled WGS sequence"/>
</dbReference>
<dbReference type="InterPro" id="IPR038522">
    <property type="entry name" value="T4/T6SS_DotU_sf"/>
</dbReference>
<keyword evidence="3" id="KW-1185">Reference proteome</keyword>
<evidence type="ECO:0000313" key="2">
    <source>
        <dbReference type="EMBL" id="CAB3677368.1"/>
    </source>
</evidence>